<evidence type="ECO:0000256" key="6">
    <source>
        <dbReference type="ARBA" id="ARBA00022989"/>
    </source>
</evidence>
<comment type="function">
    <text evidence="8">Component of the cytochrome c oxidase, the last enzyme in the mitochondrial electron transport chain which drives oxidative phosphorylation. The respiratory chain contains 3 multisubunit complexes succinate dehydrogenase (complex II, CII), ubiquinol-cytochrome c oxidoreductase (cytochrome b-c1 complex, complex III, CIII) and cytochrome c oxidase (complex IV, CIV), that cooperate to transfer electrons derived from NADH and succinate to molecular oxygen, creating an electrochemical gradient over the inner membrane that drives transmembrane transport and the ATP synthase. Cytochrome c oxidase is the component of the respiratory chain that catalyzes the reduction of oxygen to water. Electrons originating from reduced cytochrome c in the intermembrane space (IMS) are transferred via the dinuclear copper A center (CU(A)) of subunit 2 and heme A of subunit 1 to the active site in subunit 1, a binuclear center (BNC) formed by heme A3 and copper B (CU(B)). The BNC reduces molecular oxygen to 2 water molecules using 4 electrons from cytochrome c in the IMS and 4 protons from the mitochondrial matrix.</text>
</comment>
<dbReference type="GO" id="GO:0016020">
    <property type="term" value="C:membrane"/>
    <property type="evidence" value="ECO:0007669"/>
    <property type="project" value="UniProtKB-SubCell"/>
</dbReference>
<dbReference type="Pfam" id="PF00510">
    <property type="entry name" value="COX3"/>
    <property type="match status" value="1"/>
</dbReference>
<dbReference type="Gene3D" id="1.20.120.80">
    <property type="entry name" value="Cytochrome c oxidase, subunit III, four-helix bundle"/>
    <property type="match status" value="1"/>
</dbReference>
<feature type="non-terminal residue" evidence="11">
    <location>
        <position position="1"/>
    </location>
</feature>
<geneLocation type="mitochondrion" evidence="11"/>
<dbReference type="Gene3D" id="1.10.287.70">
    <property type="match status" value="1"/>
</dbReference>
<evidence type="ECO:0000256" key="9">
    <source>
        <dbReference type="SAM" id="Phobius"/>
    </source>
</evidence>
<gene>
    <name evidence="11" type="primary">cox3</name>
</gene>
<dbReference type="GeneID" id="15332549"/>
<keyword evidence="6 9" id="KW-1133">Transmembrane helix</keyword>
<dbReference type="RefSeq" id="YP_007890312.1">
    <property type="nucleotide sequence ID" value="NC_021112.1"/>
</dbReference>
<dbReference type="GO" id="GO:0004129">
    <property type="term" value="F:cytochrome-c oxidase activity"/>
    <property type="evidence" value="ECO:0007669"/>
    <property type="project" value="InterPro"/>
</dbReference>
<feature type="transmembrane region" description="Helical" evidence="9">
    <location>
        <begin position="200"/>
        <end position="225"/>
    </location>
</feature>
<feature type="transmembrane region" description="Helical" evidence="9">
    <location>
        <begin position="136"/>
        <end position="156"/>
    </location>
</feature>
<keyword evidence="5" id="KW-1278">Translocase</keyword>
<feature type="transmembrane region" description="Helical" evidence="9">
    <location>
        <begin position="92"/>
        <end position="116"/>
    </location>
</feature>
<evidence type="ECO:0000256" key="1">
    <source>
        <dbReference type="ARBA" id="ARBA00004141"/>
    </source>
</evidence>
<keyword evidence="4 8" id="KW-0812">Transmembrane</keyword>
<evidence type="ECO:0000256" key="8">
    <source>
        <dbReference type="RuleBase" id="RU003375"/>
    </source>
</evidence>
<comment type="similarity">
    <text evidence="2 8">Belongs to the cytochrome c oxidase subunit 3 family.</text>
</comment>
<feature type="transmembrane region" description="Helical" evidence="9">
    <location>
        <begin position="246"/>
        <end position="266"/>
    </location>
</feature>
<dbReference type="InterPro" id="IPR033945">
    <property type="entry name" value="Cyt_c_oxase_su3_dom"/>
</dbReference>
<dbReference type="PANTHER" id="PTHR11403:SF7">
    <property type="entry name" value="CYTOCHROME C OXIDASE SUBUNIT 3"/>
    <property type="match status" value="1"/>
</dbReference>
<dbReference type="GO" id="GO:0005739">
    <property type="term" value="C:mitochondrion"/>
    <property type="evidence" value="ECO:0007669"/>
    <property type="project" value="TreeGrafter"/>
</dbReference>
<dbReference type="PANTHER" id="PTHR11403">
    <property type="entry name" value="CYTOCHROME C OXIDASE SUBUNIT III"/>
    <property type="match status" value="1"/>
</dbReference>
<feature type="transmembrane region" description="Helical" evidence="9">
    <location>
        <begin position="168"/>
        <end position="188"/>
    </location>
</feature>
<sequence length="268" mass="30633">PHTQRPSYPFKDQLLAWAGKPSIWPLTVGSASLTLLTGFLLCLSPYNPSTKLILGLLAVGITSSFWLHDLLSESCWEGYTTRFLSSCIRYGIALFILSEVSLFASLLSTFFYSALVPDVSMGGVWPPYFIQAVNPWGVPFLNTLILLFSGVMVTYSHHLLKRGNKFPSLISLILTIILALVFLTFQLWEYYNTVFTLNDSTFGSIFFISTGCHGCHVFIGMILLLSQALRFHLSLWNHHIFYELAIWYWHFVDVVWLFLFVLVYWWSS</sequence>
<dbReference type="InterPro" id="IPR035973">
    <property type="entry name" value="Cyt_c_oxidase_su3-like_sf"/>
</dbReference>
<dbReference type="InterPro" id="IPR000298">
    <property type="entry name" value="Cyt_c_oxidase-like_su3"/>
</dbReference>
<evidence type="ECO:0000256" key="4">
    <source>
        <dbReference type="ARBA" id="ARBA00022692"/>
    </source>
</evidence>
<name>L0HRC7_CLACL</name>
<evidence type="ECO:0000256" key="2">
    <source>
        <dbReference type="ARBA" id="ARBA00010581"/>
    </source>
</evidence>
<dbReference type="SUPFAM" id="SSF81452">
    <property type="entry name" value="Cytochrome c oxidase subunit III-like"/>
    <property type="match status" value="1"/>
</dbReference>
<evidence type="ECO:0000256" key="3">
    <source>
        <dbReference type="ARBA" id="ARBA00015944"/>
    </source>
</evidence>
<dbReference type="PROSITE" id="PS50253">
    <property type="entry name" value="COX3"/>
    <property type="match status" value="1"/>
</dbReference>
<dbReference type="AlphaFoldDB" id="L0HRC7"/>
<dbReference type="GO" id="GO:0006123">
    <property type="term" value="P:mitochondrial electron transport, cytochrome c to oxygen"/>
    <property type="evidence" value="ECO:0007669"/>
    <property type="project" value="TreeGrafter"/>
</dbReference>
<keyword evidence="7 9" id="KW-0472">Membrane</keyword>
<dbReference type="InterPro" id="IPR013833">
    <property type="entry name" value="Cyt_c_oxidase_su3_a-hlx"/>
</dbReference>
<evidence type="ECO:0000256" key="5">
    <source>
        <dbReference type="ARBA" id="ARBA00022967"/>
    </source>
</evidence>
<evidence type="ECO:0000313" key="11">
    <source>
        <dbReference type="EMBL" id="AGB07373.1"/>
    </source>
</evidence>
<evidence type="ECO:0000259" key="10">
    <source>
        <dbReference type="PROSITE" id="PS50253"/>
    </source>
</evidence>
<reference evidence="11" key="1">
    <citation type="journal article" date="2013" name="Mol. Biol. Evol.">
        <title>Mitochondrial DNA of Clathrina clathrus (Calcarea, Calcinea): Six Linear Chromosomes, Fragmented rRNAs, tRNA Editing, and a Novel Genetic Code.</title>
        <authorList>
            <person name="Lavrov D.V."/>
            <person name="Pett W."/>
            <person name="Voigt O."/>
            <person name="Worheide G."/>
            <person name="Forget L."/>
            <person name="Lang B.F."/>
            <person name="Kayal E."/>
        </authorList>
    </citation>
    <scope>NUCLEOTIDE SEQUENCE</scope>
</reference>
<dbReference type="InterPro" id="IPR024791">
    <property type="entry name" value="Cyt_c/ubiquinol_Oxase_su3"/>
</dbReference>
<dbReference type="EMBL" id="JX978466">
    <property type="protein sequence ID" value="AGB07373.1"/>
    <property type="molecule type" value="Genomic_DNA"/>
</dbReference>
<feature type="domain" description="Heme-copper oxidase subunit III family profile" evidence="10">
    <location>
        <begin position="21"/>
        <end position="268"/>
    </location>
</feature>
<accession>L0HRC7</accession>
<keyword evidence="8 11" id="KW-0496">Mitochondrion</keyword>
<protein>
    <recommendedName>
        <fullName evidence="3 8">Cytochrome c oxidase subunit 3</fullName>
    </recommendedName>
</protein>
<comment type="subcellular location">
    <subcellularLocation>
        <location evidence="1">Membrane</location>
        <topology evidence="1">Multi-pass membrane protein</topology>
    </subcellularLocation>
</comment>
<feature type="transmembrane region" description="Helical" evidence="9">
    <location>
        <begin position="23"/>
        <end position="46"/>
    </location>
</feature>
<evidence type="ECO:0000256" key="7">
    <source>
        <dbReference type="ARBA" id="ARBA00023136"/>
    </source>
</evidence>
<dbReference type="CDD" id="cd01665">
    <property type="entry name" value="Cyt_c_Oxidase_III"/>
    <property type="match status" value="1"/>
</dbReference>
<proteinExistence type="inferred from homology"/>
<organism evidence="11">
    <name type="scientific">Clathrina clathrus</name>
    <name type="common">Mediterranean sponge</name>
    <dbReference type="NCBI Taxonomy" id="1031547"/>
    <lineage>
        <taxon>Eukaryota</taxon>
        <taxon>Metazoa</taxon>
        <taxon>Porifera</taxon>
        <taxon>Calcarea</taxon>
        <taxon>Calcinea</taxon>
        <taxon>Clathrinida</taxon>
        <taxon>Clathrinidae</taxon>
        <taxon>Clathrina</taxon>
    </lineage>
</organism>